<dbReference type="Pfam" id="PF07715">
    <property type="entry name" value="Plug"/>
    <property type="match status" value="1"/>
</dbReference>
<dbReference type="GO" id="GO:0009279">
    <property type="term" value="C:cell outer membrane"/>
    <property type="evidence" value="ECO:0007669"/>
    <property type="project" value="UniProtKB-SubCell"/>
</dbReference>
<evidence type="ECO:0000256" key="12">
    <source>
        <dbReference type="SAM" id="SignalP"/>
    </source>
</evidence>
<evidence type="ECO:0000256" key="4">
    <source>
        <dbReference type="ARBA" id="ARBA00022496"/>
    </source>
</evidence>
<keyword evidence="15" id="KW-1185">Reference proteome</keyword>
<evidence type="ECO:0000256" key="10">
    <source>
        <dbReference type="PROSITE-ProRule" id="PRU01360"/>
    </source>
</evidence>
<keyword evidence="2 10" id="KW-0813">Transport</keyword>
<gene>
    <name evidence="14" type="ORF">SAMN06295912_12125</name>
</gene>
<dbReference type="OrthoDB" id="7051241at2"/>
<dbReference type="InterPro" id="IPR039426">
    <property type="entry name" value="TonB-dep_rcpt-like"/>
</dbReference>
<dbReference type="GO" id="GO:0006826">
    <property type="term" value="P:iron ion transport"/>
    <property type="evidence" value="ECO:0007669"/>
    <property type="project" value="UniProtKB-KW"/>
</dbReference>
<dbReference type="Gene3D" id="2.170.130.10">
    <property type="entry name" value="TonB-dependent receptor, plug domain"/>
    <property type="match status" value="1"/>
</dbReference>
<reference evidence="15" key="1">
    <citation type="submission" date="2017-06" db="EMBL/GenBank/DDBJ databases">
        <authorList>
            <person name="Varghese N."/>
            <person name="Submissions S."/>
        </authorList>
    </citation>
    <scope>NUCLEOTIDE SEQUENCE [LARGE SCALE GENOMIC DNA]</scope>
    <source>
        <strain evidence="15">LNB2</strain>
    </source>
</reference>
<proteinExistence type="inferred from homology"/>
<dbReference type="InterPro" id="IPR037066">
    <property type="entry name" value="Plug_dom_sf"/>
</dbReference>
<evidence type="ECO:0000256" key="8">
    <source>
        <dbReference type="ARBA" id="ARBA00023136"/>
    </source>
</evidence>
<keyword evidence="4" id="KW-0410">Iron transport</keyword>
<keyword evidence="8 10" id="KW-0472">Membrane</keyword>
<feature type="signal peptide" evidence="12">
    <location>
        <begin position="1"/>
        <end position="30"/>
    </location>
</feature>
<dbReference type="EMBL" id="FZOS01000021">
    <property type="protein sequence ID" value="SNS88096.1"/>
    <property type="molecule type" value="Genomic_DNA"/>
</dbReference>
<keyword evidence="5 10" id="KW-0812">Transmembrane</keyword>
<evidence type="ECO:0000313" key="14">
    <source>
        <dbReference type="EMBL" id="SNS88096.1"/>
    </source>
</evidence>
<evidence type="ECO:0000256" key="5">
    <source>
        <dbReference type="ARBA" id="ARBA00022692"/>
    </source>
</evidence>
<dbReference type="AlphaFoldDB" id="A0A239I2L6"/>
<keyword evidence="7 11" id="KW-0798">TonB box</keyword>
<dbReference type="RefSeq" id="WP_089220583.1">
    <property type="nucleotide sequence ID" value="NZ_FZOS01000021.1"/>
</dbReference>
<name>A0A239I2L6_9SPHN</name>
<evidence type="ECO:0000313" key="15">
    <source>
        <dbReference type="Proteomes" id="UP000198281"/>
    </source>
</evidence>
<evidence type="ECO:0000256" key="6">
    <source>
        <dbReference type="ARBA" id="ARBA00023004"/>
    </source>
</evidence>
<organism evidence="14 15">
    <name type="scientific">Edaphosphingomonas laterariae</name>
    <dbReference type="NCBI Taxonomy" id="861865"/>
    <lineage>
        <taxon>Bacteria</taxon>
        <taxon>Pseudomonadati</taxon>
        <taxon>Pseudomonadota</taxon>
        <taxon>Alphaproteobacteria</taxon>
        <taxon>Sphingomonadales</taxon>
        <taxon>Rhizorhabdaceae</taxon>
        <taxon>Edaphosphingomonas</taxon>
    </lineage>
</organism>
<evidence type="ECO:0000259" key="13">
    <source>
        <dbReference type="SMART" id="SM00965"/>
    </source>
</evidence>
<dbReference type="Gene3D" id="2.40.170.20">
    <property type="entry name" value="TonB-dependent receptor, beta-barrel domain"/>
    <property type="match status" value="1"/>
</dbReference>
<keyword evidence="6" id="KW-0408">Iron</keyword>
<dbReference type="Proteomes" id="UP000198281">
    <property type="component" value="Unassembled WGS sequence"/>
</dbReference>
<dbReference type="InterPro" id="IPR000531">
    <property type="entry name" value="Beta-barrel_TonB"/>
</dbReference>
<evidence type="ECO:0000256" key="1">
    <source>
        <dbReference type="ARBA" id="ARBA00004571"/>
    </source>
</evidence>
<evidence type="ECO:0000256" key="11">
    <source>
        <dbReference type="RuleBase" id="RU003357"/>
    </source>
</evidence>
<dbReference type="PROSITE" id="PS52016">
    <property type="entry name" value="TONB_DEPENDENT_REC_3"/>
    <property type="match status" value="1"/>
</dbReference>
<dbReference type="PANTHER" id="PTHR47234:SF2">
    <property type="entry name" value="TONB-DEPENDENT RECEPTOR"/>
    <property type="match status" value="1"/>
</dbReference>
<feature type="chain" id="PRO_5012557202" evidence="12">
    <location>
        <begin position="31"/>
        <end position="974"/>
    </location>
</feature>
<feature type="domain" description="Secretin/TonB short N-terminal" evidence="13">
    <location>
        <begin position="58"/>
        <end position="108"/>
    </location>
</feature>
<keyword evidence="3 10" id="KW-1134">Transmembrane beta strand</keyword>
<dbReference type="InterPro" id="IPR012910">
    <property type="entry name" value="Plug_dom"/>
</dbReference>
<dbReference type="Gene3D" id="3.55.50.30">
    <property type="match status" value="1"/>
</dbReference>
<dbReference type="InterPro" id="IPR036942">
    <property type="entry name" value="Beta-barrel_TonB_sf"/>
</dbReference>
<comment type="similarity">
    <text evidence="10 11">Belongs to the TonB-dependent receptor family.</text>
</comment>
<evidence type="ECO:0000256" key="3">
    <source>
        <dbReference type="ARBA" id="ARBA00022452"/>
    </source>
</evidence>
<sequence>MQQATGFRGRVALSISTALALAIAAMPARAGERAAQAFDLPAQPLGAALAAVARQSGIELIAPSALLAGRTAPSLSGRYAPREALDALLVDSGLVIVERDGVYGLRPASAVSHEAESRGTIVVTGTRIRGGGAAGASVITIDRAELDRGGYATTQQMLQALPQNYGGGPSEATLGISLGNNATANTGFGTGVNLRGLGTSSTLVLLNGNRPPLGGFSGAFADVSMIPASMIERIEILADGASALYGSDAVAGVVNIIPRTRFEGLEVSLRAGTADGDFGEVQAGIIAGQKWASGRVVLAYEYFDRGRLAASQRDYATEDLRAFGGPDYRTSYANPGTIQSGGTTWAIPRGQDGRGLAPGDFTPDTVNKADAWAGEDLLGSQERQGLYGRVEQEWRDLTFYGEGLYADRRFATRARPISLQPRTVPVGNPFYVDPAGTGQPVRVQYDFRRDLGSEVAEGRVRAIGLDGGVLWTRGAWEVDMHGTFGEQKERSSLLNLVNNARLAQALADTDPATAYNLFGDGPSTNPATIEFVRGSSTTYQTYRLWSVGSRADGPLFDLPAGSVRLAVGGEYREERFAADGINDRSAPVPIALPIELPGQRDVLAGFAELAVPLFGSDNEQAGLRRLDLSLAGRVEHYSDFGTTANPKLGIGWTPIDGVSFRVSYGTSFRAPAFSDLDQSINSRIIFALPLADPASSTGSSNALVLRGNDPGIGPERATTWTAGTDIEPAFLPGAKLSLTWFHIRYRDRIVDPSSELFSMLPNRATYGALIDDSPSPAEVAGYFADPTYVDISGLRPDDIDLVIDARNQNLSVVKLEGLDFDLGYAAKLAGGDLGLGVSGSWLMRYDQAVTTEAPTADIVDTLGNPVDLRFRGRASWSKNGFGLAAFVNFVDGYSNQTASPAEQVDGWTTVDLQLSYQFPAQGRAGMTLAFSISNLFDADPPYVNNFNGISAVGFDPNAASPVGRMVAIQAKRSW</sequence>
<dbReference type="InterPro" id="IPR011662">
    <property type="entry name" value="Secretin/TonB_short_N"/>
</dbReference>
<accession>A0A239I2L6</accession>
<dbReference type="Pfam" id="PF00593">
    <property type="entry name" value="TonB_dep_Rec_b-barrel"/>
    <property type="match status" value="1"/>
</dbReference>
<protein>
    <submittedName>
        <fullName evidence="14">TonB-dependent Receptor Plug Domain</fullName>
    </submittedName>
</protein>
<dbReference type="PANTHER" id="PTHR47234">
    <property type="match status" value="1"/>
</dbReference>
<evidence type="ECO:0000256" key="2">
    <source>
        <dbReference type="ARBA" id="ARBA00022448"/>
    </source>
</evidence>
<keyword evidence="9 10" id="KW-0998">Cell outer membrane</keyword>
<comment type="subcellular location">
    <subcellularLocation>
        <location evidence="1 10">Cell outer membrane</location>
        <topology evidence="1 10">Multi-pass membrane protein</topology>
    </subcellularLocation>
</comment>
<evidence type="ECO:0000256" key="9">
    <source>
        <dbReference type="ARBA" id="ARBA00023237"/>
    </source>
</evidence>
<evidence type="ECO:0000256" key="7">
    <source>
        <dbReference type="ARBA" id="ARBA00023077"/>
    </source>
</evidence>
<keyword evidence="14" id="KW-0675">Receptor</keyword>
<keyword evidence="4" id="KW-0406">Ion transport</keyword>
<dbReference type="SMART" id="SM00965">
    <property type="entry name" value="STN"/>
    <property type="match status" value="1"/>
</dbReference>
<keyword evidence="12" id="KW-0732">Signal</keyword>
<dbReference type="SUPFAM" id="SSF56935">
    <property type="entry name" value="Porins"/>
    <property type="match status" value="1"/>
</dbReference>